<reference evidence="3 4" key="1">
    <citation type="submission" date="2014-07" db="EMBL/GenBank/DDBJ databases">
        <title>Draft Genome Sequence of Gephyronic Acid Producer, Cystobacter violaceus Strain Cb vi76.</title>
        <authorList>
            <person name="Stevens D.C."/>
            <person name="Young J."/>
            <person name="Carmichael R."/>
            <person name="Tan J."/>
            <person name="Taylor R.E."/>
        </authorList>
    </citation>
    <scope>NUCLEOTIDE SEQUENCE [LARGE SCALE GENOMIC DNA]</scope>
    <source>
        <strain evidence="3 4">Cb vi76</strain>
    </source>
</reference>
<dbReference type="EMBL" id="JPMI01000352">
    <property type="protein sequence ID" value="KFA87687.1"/>
    <property type="molecule type" value="Genomic_DNA"/>
</dbReference>
<dbReference type="SUPFAM" id="SSF47616">
    <property type="entry name" value="GST C-terminal domain-like"/>
    <property type="match status" value="1"/>
</dbReference>
<dbReference type="Proteomes" id="UP000028547">
    <property type="component" value="Unassembled WGS sequence"/>
</dbReference>
<evidence type="ECO:0000259" key="2">
    <source>
        <dbReference type="PROSITE" id="PS50405"/>
    </source>
</evidence>
<dbReference type="AlphaFoldDB" id="A0A084SGV2"/>
<evidence type="ECO:0000313" key="3">
    <source>
        <dbReference type="EMBL" id="KFA87687.1"/>
    </source>
</evidence>
<dbReference type="CDD" id="cd03046">
    <property type="entry name" value="GST_N_GTT1_like"/>
    <property type="match status" value="1"/>
</dbReference>
<dbReference type="InterPro" id="IPR004045">
    <property type="entry name" value="Glutathione_S-Trfase_N"/>
</dbReference>
<dbReference type="PANTHER" id="PTHR44051">
    <property type="entry name" value="GLUTATHIONE S-TRANSFERASE-RELATED"/>
    <property type="match status" value="1"/>
</dbReference>
<dbReference type="InterPro" id="IPR004046">
    <property type="entry name" value="GST_C"/>
</dbReference>
<sequence>MLTLYGFGRVNSKVVGLTRDLRVLWALEELGVPYRVHGVDHPAGETTSEEYRRLNPFCQVPVLEDDGFVLTETGAILLYLAEKTGGLMPADLQGRAQVTRWCFAALNTLEPPLFQIVMIDLLGAADPTGAQRRPELVKWAGRALTSLEDWLRERPYLTGEAFTVADILMTTVLREVRNAGVLDGFPGVSAYRERCEARPAWRRTLEAYEQRLGAPAGSAR</sequence>
<dbReference type="InterPro" id="IPR040079">
    <property type="entry name" value="Glutathione_S-Trfase"/>
</dbReference>
<gene>
    <name evidence="3" type="ORF">Q664_46230</name>
</gene>
<organism evidence="3 4">
    <name type="scientific">Archangium violaceum Cb vi76</name>
    <dbReference type="NCBI Taxonomy" id="1406225"/>
    <lineage>
        <taxon>Bacteria</taxon>
        <taxon>Pseudomonadati</taxon>
        <taxon>Myxococcota</taxon>
        <taxon>Myxococcia</taxon>
        <taxon>Myxococcales</taxon>
        <taxon>Cystobacterineae</taxon>
        <taxon>Archangiaceae</taxon>
        <taxon>Archangium</taxon>
    </lineage>
</organism>
<dbReference type="PANTHER" id="PTHR44051:SF8">
    <property type="entry name" value="GLUTATHIONE S-TRANSFERASE GSTA"/>
    <property type="match status" value="1"/>
</dbReference>
<dbReference type="InterPro" id="IPR036249">
    <property type="entry name" value="Thioredoxin-like_sf"/>
</dbReference>
<dbReference type="Pfam" id="PF13409">
    <property type="entry name" value="GST_N_2"/>
    <property type="match status" value="1"/>
</dbReference>
<dbReference type="Gene3D" id="1.20.1050.10">
    <property type="match status" value="1"/>
</dbReference>
<dbReference type="InterPro" id="IPR010987">
    <property type="entry name" value="Glutathione-S-Trfase_C-like"/>
</dbReference>
<dbReference type="SFLD" id="SFLDG01150">
    <property type="entry name" value="Main.1:_Beta-like"/>
    <property type="match status" value="1"/>
</dbReference>
<dbReference type="GO" id="GO:0016740">
    <property type="term" value="F:transferase activity"/>
    <property type="evidence" value="ECO:0007669"/>
    <property type="project" value="UniProtKB-KW"/>
</dbReference>
<accession>A0A084SGV2</accession>
<proteinExistence type="predicted"/>
<dbReference type="CDD" id="cd03207">
    <property type="entry name" value="GST_C_8"/>
    <property type="match status" value="1"/>
</dbReference>
<dbReference type="Pfam" id="PF00043">
    <property type="entry name" value="GST_C"/>
    <property type="match status" value="1"/>
</dbReference>
<evidence type="ECO:0000259" key="1">
    <source>
        <dbReference type="PROSITE" id="PS50404"/>
    </source>
</evidence>
<dbReference type="PROSITE" id="PS50405">
    <property type="entry name" value="GST_CTER"/>
    <property type="match status" value="1"/>
</dbReference>
<comment type="caution">
    <text evidence="3">The sequence shown here is derived from an EMBL/GenBank/DDBJ whole genome shotgun (WGS) entry which is preliminary data.</text>
</comment>
<evidence type="ECO:0000313" key="4">
    <source>
        <dbReference type="Proteomes" id="UP000028547"/>
    </source>
</evidence>
<dbReference type="SFLD" id="SFLDG00358">
    <property type="entry name" value="Main_(cytGST)"/>
    <property type="match status" value="1"/>
</dbReference>
<dbReference type="PROSITE" id="PS50404">
    <property type="entry name" value="GST_NTER"/>
    <property type="match status" value="1"/>
</dbReference>
<dbReference type="SUPFAM" id="SSF52833">
    <property type="entry name" value="Thioredoxin-like"/>
    <property type="match status" value="1"/>
</dbReference>
<protein>
    <submittedName>
        <fullName evidence="3">Glutathione S-transferase</fullName>
    </submittedName>
</protein>
<dbReference type="Gene3D" id="3.40.30.10">
    <property type="entry name" value="Glutaredoxin"/>
    <property type="match status" value="1"/>
</dbReference>
<dbReference type="RefSeq" id="WP_043411476.1">
    <property type="nucleotide sequence ID" value="NZ_JPMI01000352.1"/>
</dbReference>
<feature type="domain" description="GST C-terminal" evidence="2">
    <location>
        <begin position="91"/>
        <end position="216"/>
    </location>
</feature>
<keyword evidence="3" id="KW-0808">Transferase</keyword>
<dbReference type="SFLD" id="SFLDS00019">
    <property type="entry name" value="Glutathione_Transferase_(cytos"/>
    <property type="match status" value="1"/>
</dbReference>
<dbReference type="InterPro" id="IPR036282">
    <property type="entry name" value="Glutathione-S-Trfase_C_sf"/>
</dbReference>
<name>A0A084SGV2_9BACT</name>
<feature type="domain" description="GST N-terminal" evidence="1">
    <location>
        <begin position="7"/>
        <end position="88"/>
    </location>
</feature>